<protein>
    <submittedName>
        <fullName evidence="1">Uncharacterized protein</fullName>
    </submittedName>
</protein>
<dbReference type="AlphaFoldDB" id="A0A380G882"/>
<accession>A0A380G882</accession>
<organism evidence="1 2">
    <name type="scientific">Staphylococcus intermedius NCTC 11048</name>
    <dbReference type="NCBI Taxonomy" id="1141106"/>
    <lineage>
        <taxon>Bacteria</taxon>
        <taxon>Bacillati</taxon>
        <taxon>Bacillota</taxon>
        <taxon>Bacilli</taxon>
        <taxon>Bacillales</taxon>
        <taxon>Staphylococcaceae</taxon>
        <taxon>Staphylococcus</taxon>
        <taxon>Staphylococcus intermedius group</taxon>
    </lineage>
</organism>
<evidence type="ECO:0000313" key="1">
    <source>
        <dbReference type="EMBL" id="SUM46717.1"/>
    </source>
</evidence>
<evidence type="ECO:0000313" key="2">
    <source>
        <dbReference type="Proteomes" id="UP000255549"/>
    </source>
</evidence>
<gene>
    <name evidence="1" type="ORF">NCTC11048_01780</name>
</gene>
<dbReference type="EMBL" id="UHDP01000003">
    <property type="protein sequence ID" value="SUM46717.1"/>
    <property type="molecule type" value="Genomic_DNA"/>
</dbReference>
<sequence length="108" mass="12332">MKEMHMKKSLPSETRGRLFIVFVHWHKVSDSISILALDITMALMTMQAIVTTIDLHFRPLNYEYLNVYDSSGDCFFVNISRAMASPWYLPFSIKIVFASLPAAMTPAI</sequence>
<proteinExistence type="predicted"/>
<dbReference type="Proteomes" id="UP000255549">
    <property type="component" value="Unassembled WGS sequence"/>
</dbReference>
<name>A0A380G882_STAIN</name>
<keyword evidence="2" id="KW-1185">Reference proteome</keyword>
<reference evidence="1 2" key="1">
    <citation type="submission" date="2018-06" db="EMBL/GenBank/DDBJ databases">
        <authorList>
            <consortium name="Pathogen Informatics"/>
            <person name="Doyle S."/>
        </authorList>
    </citation>
    <scope>NUCLEOTIDE SEQUENCE [LARGE SCALE GENOMIC DNA]</scope>
    <source>
        <strain evidence="2">NCTC 11048</strain>
    </source>
</reference>